<evidence type="ECO:0000256" key="8">
    <source>
        <dbReference type="SAM" id="MobiDB-lite"/>
    </source>
</evidence>
<feature type="domain" description="Major facilitator superfamily (MFS) profile" evidence="10">
    <location>
        <begin position="9"/>
        <end position="469"/>
    </location>
</feature>
<keyword evidence="6 9" id="KW-0472">Membrane</keyword>
<dbReference type="Pfam" id="PF00083">
    <property type="entry name" value="Sugar_tr"/>
    <property type="match status" value="1"/>
</dbReference>
<feature type="transmembrane region" description="Helical" evidence="9">
    <location>
        <begin position="376"/>
        <end position="395"/>
    </location>
</feature>
<keyword evidence="5 9" id="KW-1133">Transmembrane helix</keyword>
<feature type="transmembrane region" description="Helical" evidence="9">
    <location>
        <begin position="447"/>
        <end position="465"/>
    </location>
</feature>
<evidence type="ECO:0000256" key="1">
    <source>
        <dbReference type="ARBA" id="ARBA00004141"/>
    </source>
</evidence>
<keyword evidence="12" id="KW-1185">Reference proteome</keyword>
<dbReference type="InterPro" id="IPR005829">
    <property type="entry name" value="Sugar_transporter_CS"/>
</dbReference>
<feature type="transmembrane region" description="Helical" evidence="9">
    <location>
        <begin position="117"/>
        <end position="139"/>
    </location>
</feature>
<feature type="transmembrane region" description="Helical" evidence="9">
    <location>
        <begin position="309"/>
        <end position="325"/>
    </location>
</feature>
<dbReference type="Proteomes" id="UP000326565">
    <property type="component" value="Unassembled WGS sequence"/>
</dbReference>
<dbReference type="PROSITE" id="PS00217">
    <property type="entry name" value="SUGAR_TRANSPORT_2"/>
    <property type="match status" value="1"/>
</dbReference>
<dbReference type="PRINTS" id="PR00171">
    <property type="entry name" value="SUGRTRNSPORT"/>
</dbReference>
<feature type="transmembrane region" description="Helical" evidence="9">
    <location>
        <begin position="6"/>
        <end position="24"/>
    </location>
</feature>
<evidence type="ECO:0000256" key="5">
    <source>
        <dbReference type="ARBA" id="ARBA00022989"/>
    </source>
</evidence>
<dbReference type="NCBIfam" id="TIGR00879">
    <property type="entry name" value="SP"/>
    <property type="match status" value="1"/>
</dbReference>
<dbReference type="SUPFAM" id="SSF103473">
    <property type="entry name" value="MFS general substrate transporter"/>
    <property type="match status" value="1"/>
</dbReference>
<protein>
    <submittedName>
        <fullName evidence="11">Hexose transporter</fullName>
    </submittedName>
</protein>
<dbReference type="PROSITE" id="PS00216">
    <property type="entry name" value="SUGAR_TRANSPORT_1"/>
    <property type="match status" value="1"/>
</dbReference>
<comment type="similarity">
    <text evidence="2 7">Belongs to the major facilitator superfamily. Sugar transporter (TC 2.A.1.1) family.</text>
</comment>
<evidence type="ECO:0000259" key="10">
    <source>
        <dbReference type="PROSITE" id="PS50850"/>
    </source>
</evidence>
<dbReference type="EMBL" id="ML732202">
    <property type="protein sequence ID" value="KAB8074907.1"/>
    <property type="molecule type" value="Genomic_DNA"/>
</dbReference>
<feature type="region of interest" description="Disordered" evidence="8">
    <location>
        <begin position="509"/>
        <end position="543"/>
    </location>
</feature>
<evidence type="ECO:0000256" key="6">
    <source>
        <dbReference type="ARBA" id="ARBA00023136"/>
    </source>
</evidence>
<dbReference type="InterPro" id="IPR050360">
    <property type="entry name" value="MFS_Sugar_Transporters"/>
</dbReference>
<dbReference type="PROSITE" id="PS50850">
    <property type="entry name" value="MFS"/>
    <property type="match status" value="1"/>
</dbReference>
<dbReference type="PANTHER" id="PTHR48022:SF7">
    <property type="entry name" value="MAJOR FACILITATOR SUPERFAMILY (MFS) PROFILE DOMAIN-CONTAINING PROTEIN-RELATED"/>
    <property type="match status" value="1"/>
</dbReference>
<dbReference type="InterPro" id="IPR003663">
    <property type="entry name" value="Sugar/inositol_transpt"/>
</dbReference>
<keyword evidence="3 7" id="KW-0813">Transport</keyword>
<dbReference type="PANTHER" id="PTHR48022">
    <property type="entry name" value="PLASTIDIC GLUCOSE TRANSPORTER 4"/>
    <property type="match status" value="1"/>
</dbReference>
<evidence type="ECO:0000313" key="12">
    <source>
        <dbReference type="Proteomes" id="UP000326565"/>
    </source>
</evidence>
<feature type="transmembrane region" description="Helical" evidence="9">
    <location>
        <begin position="268"/>
        <end position="289"/>
    </location>
</feature>
<dbReference type="AlphaFoldDB" id="A0A5N5X4A3"/>
<feature type="compositionally biased region" description="Basic and acidic residues" evidence="8">
    <location>
        <begin position="509"/>
        <end position="525"/>
    </location>
</feature>
<reference evidence="11 12" key="1">
    <citation type="submission" date="2019-04" db="EMBL/GenBank/DDBJ databases">
        <title>Friends and foes A comparative genomics study of 23 Aspergillus species from section Flavi.</title>
        <authorList>
            <consortium name="DOE Joint Genome Institute"/>
            <person name="Kjaerbolling I."/>
            <person name="Vesth T."/>
            <person name="Frisvad J.C."/>
            <person name="Nybo J.L."/>
            <person name="Theobald S."/>
            <person name="Kildgaard S."/>
            <person name="Isbrandt T."/>
            <person name="Kuo A."/>
            <person name="Sato A."/>
            <person name="Lyhne E.K."/>
            <person name="Kogle M.E."/>
            <person name="Wiebenga A."/>
            <person name="Kun R.S."/>
            <person name="Lubbers R.J."/>
            <person name="Makela M.R."/>
            <person name="Barry K."/>
            <person name="Chovatia M."/>
            <person name="Clum A."/>
            <person name="Daum C."/>
            <person name="Haridas S."/>
            <person name="He G."/>
            <person name="LaButti K."/>
            <person name="Lipzen A."/>
            <person name="Mondo S."/>
            <person name="Riley R."/>
            <person name="Salamov A."/>
            <person name="Simmons B.A."/>
            <person name="Magnuson J.K."/>
            <person name="Henrissat B."/>
            <person name="Mortensen U.H."/>
            <person name="Larsen T.O."/>
            <person name="Devries R.P."/>
            <person name="Grigoriev I.V."/>
            <person name="Machida M."/>
            <person name="Baker S.E."/>
            <person name="Andersen M.R."/>
        </authorList>
    </citation>
    <scope>NUCLEOTIDE SEQUENCE [LARGE SCALE GENOMIC DNA]</scope>
    <source>
        <strain evidence="11 12">CBS 151.66</strain>
    </source>
</reference>
<feature type="transmembrane region" description="Helical" evidence="9">
    <location>
        <begin position="334"/>
        <end position="356"/>
    </location>
</feature>
<dbReference type="InterPro" id="IPR036259">
    <property type="entry name" value="MFS_trans_sf"/>
</dbReference>
<dbReference type="FunFam" id="1.20.1250.20:FF:000026">
    <property type="entry name" value="MFS quinate transporter QutD"/>
    <property type="match status" value="1"/>
</dbReference>
<comment type="subcellular location">
    <subcellularLocation>
        <location evidence="1">Membrane</location>
        <topology evidence="1">Multi-pass membrane protein</topology>
    </subcellularLocation>
</comment>
<accession>A0A5N5X4A3</accession>
<evidence type="ECO:0000256" key="3">
    <source>
        <dbReference type="ARBA" id="ARBA00022448"/>
    </source>
</evidence>
<dbReference type="GO" id="GO:0016020">
    <property type="term" value="C:membrane"/>
    <property type="evidence" value="ECO:0007669"/>
    <property type="project" value="UniProtKB-SubCell"/>
</dbReference>
<dbReference type="CDD" id="cd17356">
    <property type="entry name" value="MFS_HXT"/>
    <property type="match status" value="1"/>
</dbReference>
<feature type="transmembrane region" description="Helical" evidence="9">
    <location>
        <begin position="151"/>
        <end position="171"/>
    </location>
</feature>
<dbReference type="InterPro" id="IPR005828">
    <property type="entry name" value="MFS_sugar_transport-like"/>
</dbReference>
<evidence type="ECO:0000256" key="4">
    <source>
        <dbReference type="ARBA" id="ARBA00022692"/>
    </source>
</evidence>
<gene>
    <name evidence="11" type="ORF">BDV29DRAFT_201124</name>
</gene>
<dbReference type="GO" id="GO:0005351">
    <property type="term" value="F:carbohydrate:proton symporter activity"/>
    <property type="evidence" value="ECO:0007669"/>
    <property type="project" value="TreeGrafter"/>
</dbReference>
<feature type="transmembrane region" description="Helical" evidence="9">
    <location>
        <begin position="416"/>
        <end position="435"/>
    </location>
</feature>
<evidence type="ECO:0000256" key="9">
    <source>
        <dbReference type="SAM" id="Phobius"/>
    </source>
</evidence>
<name>A0A5N5X4A3_9EURO</name>
<evidence type="ECO:0000256" key="7">
    <source>
        <dbReference type="RuleBase" id="RU003346"/>
    </source>
</evidence>
<proteinExistence type="inferred from homology"/>
<sequence length="543" mass="60331">MLVGNIYVIAGIAVVGGALFGFDISSMSAQLNENSYKCYFNQGPRGPPFTDDEDCSGPESLVQGGITASMSAGSWLGALVYGPLFDRIGRKKSIMIGCIIWLIESTIMCASQNIGMLIVGCIINGLCVGIESAQVPVYISEMSPPSKRGRFVGVQQWAITWGILIMFYISYGCSYIGERTASGYKTAAWRFFSSCMLILPESPRWLARKDRWEDCHHVLAKVHCKGDMNHPFVALEMQDIREMCEFERQFKYTTYFDLFKPNMLNRTIIGLFMQIWSQLTGMNVMMYYITYVFAMAGYSGDSNLLASSIQYIINVLMTLPALIWLDKWGRRPTLLIGAALMGTFMYANGAIMAVHGEVVPGGIDGVAQQSMKLHGAAAKGLIACTYLFVASYAPTWGPVSLAYPPELYPMRLRGKGVALSTSGNWAVNTALGLFTPPAFANIRWQTYINFGVFNTVMLIHVYFFFPETAGKTLEETEAMFEDPNGIKYIGTPAWKTRVTTQRIEQLERGDIEGKVQREPEAREVEVAQSEKTARRRLSIGTGK</sequence>
<evidence type="ECO:0000313" key="11">
    <source>
        <dbReference type="EMBL" id="KAB8074907.1"/>
    </source>
</evidence>
<dbReference type="OrthoDB" id="4142200at2759"/>
<organism evidence="11 12">
    <name type="scientific">Aspergillus leporis</name>
    <dbReference type="NCBI Taxonomy" id="41062"/>
    <lineage>
        <taxon>Eukaryota</taxon>
        <taxon>Fungi</taxon>
        <taxon>Dikarya</taxon>
        <taxon>Ascomycota</taxon>
        <taxon>Pezizomycotina</taxon>
        <taxon>Eurotiomycetes</taxon>
        <taxon>Eurotiomycetidae</taxon>
        <taxon>Eurotiales</taxon>
        <taxon>Aspergillaceae</taxon>
        <taxon>Aspergillus</taxon>
        <taxon>Aspergillus subgen. Circumdati</taxon>
    </lineage>
</organism>
<evidence type="ECO:0000256" key="2">
    <source>
        <dbReference type="ARBA" id="ARBA00010992"/>
    </source>
</evidence>
<dbReference type="Gene3D" id="1.20.1250.20">
    <property type="entry name" value="MFS general substrate transporter like domains"/>
    <property type="match status" value="1"/>
</dbReference>
<keyword evidence="4 9" id="KW-0812">Transmembrane</keyword>
<dbReference type="InterPro" id="IPR020846">
    <property type="entry name" value="MFS_dom"/>
</dbReference>